<evidence type="ECO:0008006" key="3">
    <source>
        <dbReference type="Google" id="ProtNLM"/>
    </source>
</evidence>
<dbReference type="Pfam" id="PF02515">
    <property type="entry name" value="CoA_transf_3"/>
    <property type="match status" value="2"/>
</dbReference>
<organism evidence="1 2">
    <name type="scientific">Pseudomonas piscis</name>
    <dbReference type="NCBI Taxonomy" id="2614538"/>
    <lineage>
        <taxon>Bacteria</taxon>
        <taxon>Pseudomonadati</taxon>
        <taxon>Pseudomonadota</taxon>
        <taxon>Gammaproteobacteria</taxon>
        <taxon>Pseudomonadales</taxon>
        <taxon>Pseudomonadaceae</taxon>
        <taxon>Pseudomonas</taxon>
    </lineage>
</organism>
<protein>
    <recommendedName>
        <fullName evidence="3">CoA transferase</fullName>
    </recommendedName>
</protein>
<dbReference type="GO" id="GO:0003824">
    <property type="term" value="F:catalytic activity"/>
    <property type="evidence" value="ECO:0007669"/>
    <property type="project" value="InterPro"/>
</dbReference>
<gene>
    <name evidence="1" type="ORF">GDH07_19145</name>
</gene>
<sequence>MSNVIDTSPDSRTTSPLHGLRVLDFGHFIAGPLAGVFLADQGAEVISIVRPGTKSWDATTQETLSRGKQIIEVDLKTAEGLARVLALVPDCDVIIENFRPGVMDRLGLGHEVLKSINPGIVYVSLPGYSRHDPRASQRAWDSTLLAASGLFTDSAIAGAGLDLPPTHSSLPLASVYAGVCGALAALAAIYGRLKHGQGDSIEVPLMDAVMTSAAGVLFMIHDQPKRYNVPPLRRKTVESISLRKVPDVMANLLHKKADGMLPPFFRNYRCKDGELLMLCLVDNASQVDKLLKLTGLQEAAEALGFVQGDVFDIPSSKNNLNAYRGLSTLWKKLARLLEERFATDTADAWAEILLSGGVPATRQFTTTEWVATSVMKTSGIVLEERDAQGRIVYRPAPQIDVRGENIETPIRQPAARDRVSGWTSIRTFEPQSVINEDTYRGQPLEGVKVLDLCNVIAGPTAGRALAELGAEVLHVSAVRPKMGPRQTLVYGIEVNQGKRDLACDLHTSQGREIMNRLLPTMDVLLYNKPPQSAKRLGAAPEQVHAVNPRTIVTALTAFSGVIPGGWESRPGYDPILQGISGIMRRFGGEGAPKVHGIASCIDYFTGFSAAFGTLVGLLARARGSTRLVVRTSLCRSAGWVQIPFVGRPHMHPTTAGMLERGNNPLDRIYPTRDGWVHIAAPHEDWAQIRSAAGEDSPLNGDDVIGCWLSRRMKGSSTEQAVTWAMSVGFTAQAVMSARTLRRNVETGSYARMLIPATLPSGRLRQFDHPSNERYILPEALWWRPSQGRLQLQPAPGPGEHSRSILQELGYDNEAIDSLLHAGIVAERWFDGARYLPD</sequence>
<dbReference type="EMBL" id="WHUV01000003">
    <property type="protein sequence ID" value="MQA55437.1"/>
    <property type="molecule type" value="Genomic_DNA"/>
</dbReference>
<dbReference type="RefSeq" id="WP_152898533.1">
    <property type="nucleotide sequence ID" value="NZ_WHUV01000003.1"/>
</dbReference>
<proteinExistence type="predicted"/>
<dbReference type="InterPro" id="IPR023606">
    <property type="entry name" value="CoA-Trfase_III_dom_1_sf"/>
</dbReference>
<dbReference type="AlphaFoldDB" id="A0A7X1PPB3"/>
<dbReference type="InterPro" id="IPR044855">
    <property type="entry name" value="CoA-Trfase_III_dom3_sf"/>
</dbReference>
<dbReference type="Gene3D" id="3.30.1540.10">
    <property type="entry name" value="formyl-coa transferase, domain 3"/>
    <property type="match status" value="1"/>
</dbReference>
<dbReference type="PANTHER" id="PTHR48228:SF5">
    <property type="entry name" value="ALPHA-METHYLACYL-COA RACEMASE"/>
    <property type="match status" value="1"/>
</dbReference>
<name>A0A7X1PPB3_9PSED</name>
<evidence type="ECO:0000313" key="1">
    <source>
        <dbReference type="EMBL" id="MQA55437.1"/>
    </source>
</evidence>
<accession>A0A7X1PPB3</accession>
<reference evidence="1 2" key="1">
    <citation type="submission" date="2019-10" db="EMBL/GenBank/DDBJ databases">
        <title>Pseudomonas dajingensis sp. nov., isolated from the profound head ulcers of farmed Murray cod (Maccullochella peelii peelii).</title>
        <authorList>
            <person name="Liu Y."/>
        </authorList>
    </citation>
    <scope>NUCLEOTIDE SEQUENCE [LARGE SCALE GENOMIC DNA]</scope>
    <source>
        <strain evidence="1 2">MC042</strain>
    </source>
</reference>
<dbReference type="InterPro" id="IPR003673">
    <property type="entry name" value="CoA-Trfase_fam_III"/>
</dbReference>
<dbReference type="Proteomes" id="UP000486534">
    <property type="component" value="Unassembled WGS sequence"/>
</dbReference>
<dbReference type="InterPro" id="IPR050509">
    <property type="entry name" value="CoA-transferase_III"/>
</dbReference>
<dbReference type="Gene3D" id="3.40.50.10540">
    <property type="entry name" value="Crotonobetainyl-coa:carnitine coa-transferase, domain 1"/>
    <property type="match status" value="2"/>
</dbReference>
<dbReference type="PANTHER" id="PTHR48228">
    <property type="entry name" value="SUCCINYL-COA--D-CITRAMALATE COA-TRANSFERASE"/>
    <property type="match status" value="1"/>
</dbReference>
<evidence type="ECO:0000313" key="2">
    <source>
        <dbReference type="Proteomes" id="UP000486534"/>
    </source>
</evidence>
<comment type="caution">
    <text evidence="1">The sequence shown here is derived from an EMBL/GenBank/DDBJ whole genome shotgun (WGS) entry which is preliminary data.</text>
</comment>
<dbReference type="SUPFAM" id="SSF89796">
    <property type="entry name" value="CoA-transferase family III (CaiB/BaiF)"/>
    <property type="match status" value="2"/>
</dbReference>